<dbReference type="Proteomes" id="UP001469553">
    <property type="component" value="Unassembled WGS sequence"/>
</dbReference>
<proteinExistence type="predicted"/>
<dbReference type="PANTHER" id="PTHR34605">
    <property type="entry name" value="PHAGE_INTEGRASE DOMAIN-CONTAINING PROTEIN"/>
    <property type="match status" value="1"/>
</dbReference>
<keyword evidence="1" id="KW-0233">DNA recombination</keyword>
<dbReference type="InterPro" id="IPR011010">
    <property type="entry name" value="DNA_brk_join_enz"/>
</dbReference>
<dbReference type="PANTHER" id="PTHR34605:SF3">
    <property type="entry name" value="P CELL-TYPE AGGLUTINATION PROTEIN MAP4-LIKE-RELATED"/>
    <property type="match status" value="1"/>
</dbReference>
<accession>A0ABV0YWJ1</accession>
<name>A0ABV0YWJ1_9TELE</name>
<sequence>MFHFHSSPRWHVFSLPSHVLFCSQTSQISSPFMPLFLTPEGVPMIASRFLKFVRQTFVQCNLPPCQFSGHSFRIGAATSAATQGVSTASLQQLSRRSTSAFSSYVRPNFYSVLCSVIYQLLGKNFCINGDGWLFQFKLILASCSCLSGMTKSFSLPASSGLPSSHPLACQLSVIFSLRLSGSPTSASARPSQVYHVLSTPHQAHSGLSNLFHSVFLLHSLGSA</sequence>
<evidence type="ECO:0000313" key="3">
    <source>
        <dbReference type="Proteomes" id="UP001469553"/>
    </source>
</evidence>
<evidence type="ECO:0000256" key="1">
    <source>
        <dbReference type="ARBA" id="ARBA00023172"/>
    </source>
</evidence>
<evidence type="ECO:0000313" key="2">
    <source>
        <dbReference type="EMBL" id="MEQ2297800.1"/>
    </source>
</evidence>
<dbReference type="Gene3D" id="1.10.443.10">
    <property type="entry name" value="Intergrase catalytic core"/>
    <property type="match status" value="1"/>
</dbReference>
<protein>
    <submittedName>
        <fullName evidence="2">Uncharacterized protein</fullName>
    </submittedName>
</protein>
<organism evidence="2 3">
    <name type="scientific">Ameca splendens</name>
    <dbReference type="NCBI Taxonomy" id="208324"/>
    <lineage>
        <taxon>Eukaryota</taxon>
        <taxon>Metazoa</taxon>
        <taxon>Chordata</taxon>
        <taxon>Craniata</taxon>
        <taxon>Vertebrata</taxon>
        <taxon>Euteleostomi</taxon>
        <taxon>Actinopterygii</taxon>
        <taxon>Neopterygii</taxon>
        <taxon>Teleostei</taxon>
        <taxon>Neoteleostei</taxon>
        <taxon>Acanthomorphata</taxon>
        <taxon>Ovalentaria</taxon>
        <taxon>Atherinomorphae</taxon>
        <taxon>Cyprinodontiformes</taxon>
        <taxon>Goodeidae</taxon>
        <taxon>Ameca</taxon>
    </lineage>
</organism>
<keyword evidence="3" id="KW-1185">Reference proteome</keyword>
<comment type="caution">
    <text evidence="2">The sequence shown here is derived from an EMBL/GenBank/DDBJ whole genome shotgun (WGS) entry which is preliminary data.</text>
</comment>
<gene>
    <name evidence="2" type="ORF">AMECASPLE_038418</name>
</gene>
<dbReference type="SUPFAM" id="SSF56349">
    <property type="entry name" value="DNA breaking-rejoining enzymes"/>
    <property type="match status" value="1"/>
</dbReference>
<dbReference type="InterPro" id="IPR013762">
    <property type="entry name" value="Integrase-like_cat_sf"/>
</dbReference>
<reference evidence="2 3" key="1">
    <citation type="submission" date="2021-06" db="EMBL/GenBank/DDBJ databases">
        <authorList>
            <person name="Palmer J.M."/>
        </authorList>
    </citation>
    <scope>NUCLEOTIDE SEQUENCE [LARGE SCALE GENOMIC DNA]</scope>
    <source>
        <strain evidence="2 3">AS_MEX2019</strain>
        <tissue evidence="2">Muscle</tissue>
    </source>
</reference>
<dbReference type="EMBL" id="JAHRIP010044688">
    <property type="protein sequence ID" value="MEQ2297800.1"/>
    <property type="molecule type" value="Genomic_DNA"/>
</dbReference>
<dbReference type="InterPro" id="IPR052925">
    <property type="entry name" value="Phage_Integrase-like_Recomb"/>
</dbReference>